<dbReference type="GO" id="GO:0005886">
    <property type="term" value="C:plasma membrane"/>
    <property type="evidence" value="ECO:0007669"/>
    <property type="project" value="UniProtKB-SubCell"/>
</dbReference>
<feature type="transmembrane region" description="Helical" evidence="8">
    <location>
        <begin position="225"/>
        <end position="251"/>
    </location>
</feature>
<keyword evidence="5 8" id="KW-1133">Transmembrane helix</keyword>
<feature type="transmembrane region" description="Helical" evidence="8">
    <location>
        <begin position="132"/>
        <end position="153"/>
    </location>
</feature>
<feature type="domain" description="ABC transmembrane type-1" evidence="9">
    <location>
        <begin position="93"/>
        <end position="294"/>
    </location>
</feature>
<dbReference type="InterPro" id="IPR000515">
    <property type="entry name" value="MetI-like"/>
</dbReference>
<dbReference type="Pfam" id="PF00528">
    <property type="entry name" value="BPD_transp_1"/>
    <property type="match status" value="1"/>
</dbReference>
<dbReference type="PROSITE" id="PS50928">
    <property type="entry name" value="ABC_TM1"/>
    <property type="match status" value="1"/>
</dbReference>
<dbReference type="GO" id="GO:0055085">
    <property type="term" value="P:transmembrane transport"/>
    <property type="evidence" value="ECO:0007669"/>
    <property type="project" value="InterPro"/>
</dbReference>
<dbReference type="CDD" id="cd06261">
    <property type="entry name" value="TM_PBP2"/>
    <property type="match status" value="1"/>
</dbReference>
<keyword evidence="3" id="KW-1003">Cell membrane</keyword>
<feature type="transmembrane region" description="Helical" evidence="8">
    <location>
        <begin position="271"/>
        <end position="290"/>
    </location>
</feature>
<evidence type="ECO:0000256" key="3">
    <source>
        <dbReference type="ARBA" id="ARBA00022475"/>
    </source>
</evidence>
<dbReference type="Pfam" id="PF19300">
    <property type="entry name" value="BPD_transp_1_N"/>
    <property type="match status" value="1"/>
</dbReference>
<evidence type="ECO:0000256" key="5">
    <source>
        <dbReference type="ARBA" id="ARBA00022989"/>
    </source>
</evidence>
<evidence type="ECO:0000313" key="10">
    <source>
        <dbReference type="EMBL" id="ANF57843.1"/>
    </source>
</evidence>
<comment type="subcellular location">
    <subcellularLocation>
        <location evidence="1 8">Cell membrane</location>
        <topology evidence="1 8">Multi-pass membrane protein</topology>
    </subcellularLocation>
</comment>
<evidence type="ECO:0000259" key="9">
    <source>
        <dbReference type="PROSITE" id="PS50928"/>
    </source>
</evidence>
<dbReference type="EMBL" id="CP015243">
    <property type="protein sequence ID" value="ANF57843.1"/>
    <property type="molecule type" value="Genomic_DNA"/>
</dbReference>
<dbReference type="PANTHER" id="PTHR43163">
    <property type="entry name" value="DIPEPTIDE TRANSPORT SYSTEM PERMEASE PROTEIN DPPB-RELATED"/>
    <property type="match status" value="1"/>
</dbReference>
<dbReference type="InterPro" id="IPR035906">
    <property type="entry name" value="MetI-like_sf"/>
</dbReference>
<dbReference type="STRING" id="376489.A5892_10525"/>
<dbReference type="PANTHER" id="PTHR43163:SF6">
    <property type="entry name" value="DIPEPTIDE TRANSPORT SYSTEM PERMEASE PROTEIN DPPB-RELATED"/>
    <property type="match status" value="1"/>
</dbReference>
<comment type="similarity">
    <text evidence="7">Belongs to the binding-protein-dependent transport system permease family. OppBC subfamily.</text>
</comment>
<dbReference type="AlphaFoldDB" id="A0A172YF32"/>
<reference evidence="10 11" key="1">
    <citation type="submission" date="2016-04" db="EMBL/GenBank/DDBJ databases">
        <title>Complete Genome Sequence of Halotalea alkalilenta IHB B 13600.</title>
        <authorList>
            <person name="Swarnkar M.K."/>
            <person name="Sharma A."/>
            <person name="Kaushal K."/>
            <person name="Soni R."/>
            <person name="Rana S."/>
            <person name="Singh A.K."/>
            <person name="Gulati A."/>
        </authorList>
    </citation>
    <scope>NUCLEOTIDE SEQUENCE [LARGE SCALE GENOMIC DNA]</scope>
    <source>
        <strain evidence="10 11">IHB B 13600</strain>
    </source>
</reference>
<evidence type="ECO:0000256" key="2">
    <source>
        <dbReference type="ARBA" id="ARBA00022448"/>
    </source>
</evidence>
<dbReference type="InterPro" id="IPR045621">
    <property type="entry name" value="BPD_transp_1_N"/>
</dbReference>
<evidence type="ECO:0000256" key="7">
    <source>
        <dbReference type="ARBA" id="ARBA00024202"/>
    </source>
</evidence>
<evidence type="ECO:0000256" key="4">
    <source>
        <dbReference type="ARBA" id="ARBA00022692"/>
    </source>
</evidence>
<feature type="transmembrane region" description="Helical" evidence="8">
    <location>
        <begin position="97"/>
        <end position="120"/>
    </location>
</feature>
<sequence>MYVLRRLLVAVPTLFAVSILAFWFVDMIPGDPAAQLAGNMASDEEIAAIRGHLGLDRSPIARYGLFLKGIVDPEIAVSYRTSRPVVQEIGERLPKTLIVAVGGLVLGVVFGVVTGVICALRQGGWFDAIVTTITLAGISMPIYWLGLLCIWLFAVELRWLPAAGATTPWHFVLPVVVVATRPAALFSRLVTANLLEVMGKDYLDTARSKGLSETRVIVRHALRNSLVAAVSVAGVQFGGMLGGSVVTETVFGIPGLGRLLVEAVGSSDYPVIQYCVLMFAAVFIVINLAVDLIGQWLDPRTHEKSAATGYGRP</sequence>
<gene>
    <name evidence="10" type="ORF">A5892_10525</name>
</gene>
<dbReference type="Proteomes" id="UP000077875">
    <property type="component" value="Chromosome"/>
</dbReference>
<keyword evidence="2 8" id="KW-0813">Transport</keyword>
<proteinExistence type="inferred from homology"/>
<name>A0A172YF32_9GAMM</name>
<evidence type="ECO:0000256" key="8">
    <source>
        <dbReference type="RuleBase" id="RU363032"/>
    </source>
</evidence>
<organism evidence="10 11">
    <name type="scientific">Halotalea alkalilenta</name>
    <dbReference type="NCBI Taxonomy" id="376489"/>
    <lineage>
        <taxon>Bacteria</taxon>
        <taxon>Pseudomonadati</taxon>
        <taxon>Pseudomonadota</taxon>
        <taxon>Gammaproteobacteria</taxon>
        <taxon>Oceanospirillales</taxon>
        <taxon>Halomonadaceae</taxon>
        <taxon>Halotalea</taxon>
    </lineage>
</organism>
<dbReference type="SUPFAM" id="SSF161098">
    <property type="entry name" value="MetI-like"/>
    <property type="match status" value="1"/>
</dbReference>
<evidence type="ECO:0000256" key="1">
    <source>
        <dbReference type="ARBA" id="ARBA00004651"/>
    </source>
</evidence>
<protein>
    <recommendedName>
        <fullName evidence="9">ABC transmembrane type-1 domain-containing protein</fullName>
    </recommendedName>
</protein>
<keyword evidence="11" id="KW-1185">Reference proteome</keyword>
<evidence type="ECO:0000256" key="6">
    <source>
        <dbReference type="ARBA" id="ARBA00023136"/>
    </source>
</evidence>
<keyword evidence="6 8" id="KW-0472">Membrane</keyword>
<feature type="transmembrane region" description="Helical" evidence="8">
    <location>
        <begin position="7"/>
        <end position="25"/>
    </location>
</feature>
<accession>A0A172YF32</accession>
<keyword evidence="4 8" id="KW-0812">Transmembrane</keyword>
<evidence type="ECO:0000313" key="11">
    <source>
        <dbReference type="Proteomes" id="UP000077875"/>
    </source>
</evidence>
<dbReference type="KEGG" id="haa:A5892_10525"/>
<dbReference type="Gene3D" id="1.10.3720.10">
    <property type="entry name" value="MetI-like"/>
    <property type="match status" value="1"/>
</dbReference>
<dbReference type="RefSeq" id="WP_064122766.1">
    <property type="nucleotide sequence ID" value="NZ_CP015243.1"/>
</dbReference>